<evidence type="ECO:0000313" key="3">
    <source>
        <dbReference type="EMBL" id="KAF2762149.1"/>
    </source>
</evidence>
<dbReference type="OrthoDB" id="5978656at2759"/>
<evidence type="ECO:0000256" key="1">
    <source>
        <dbReference type="ARBA" id="ARBA00022898"/>
    </source>
</evidence>
<reference evidence="3" key="1">
    <citation type="journal article" date="2020" name="Stud. Mycol.">
        <title>101 Dothideomycetes genomes: a test case for predicting lifestyles and emergence of pathogens.</title>
        <authorList>
            <person name="Haridas S."/>
            <person name="Albert R."/>
            <person name="Binder M."/>
            <person name="Bloem J."/>
            <person name="Labutti K."/>
            <person name="Salamov A."/>
            <person name="Andreopoulos B."/>
            <person name="Baker S."/>
            <person name="Barry K."/>
            <person name="Bills G."/>
            <person name="Bluhm B."/>
            <person name="Cannon C."/>
            <person name="Castanera R."/>
            <person name="Culley D."/>
            <person name="Daum C."/>
            <person name="Ezra D."/>
            <person name="Gonzalez J."/>
            <person name="Henrissat B."/>
            <person name="Kuo A."/>
            <person name="Liang C."/>
            <person name="Lipzen A."/>
            <person name="Lutzoni F."/>
            <person name="Magnuson J."/>
            <person name="Mondo S."/>
            <person name="Nolan M."/>
            <person name="Ohm R."/>
            <person name="Pangilinan J."/>
            <person name="Park H.-J."/>
            <person name="Ramirez L."/>
            <person name="Alfaro M."/>
            <person name="Sun H."/>
            <person name="Tritt A."/>
            <person name="Yoshinaga Y."/>
            <person name="Zwiers L.-H."/>
            <person name="Turgeon B."/>
            <person name="Goodwin S."/>
            <person name="Spatafora J."/>
            <person name="Crous P."/>
            <person name="Grigoriev I."/>
        </authorList>
    </citation>
    <scope>NUCLEOTIDE SEQUENCE</scope>
    <source>
        <strain evidence="3">CBS 121739</strain>
    </source>
</reference>
<dbReference type="AlphaFoldDB" id="A0A6A6WIM9"/>
<dbReference type="SUPFAM" id="SSF53383">
    <property type="entry name" value="PLP-dependent transferases"/>
    <property type="match status" value="1"/>
</dbReference>
<dbReference type="Gene3D" id="3.40.640.10">
    <property type="entry name" value="Type I PLP-dependent aspartate aminotransferase-like (Major domain)"/>
    <property type="match status" value="1"/>
</dbReference>
<dbReference type="PANTHER" id="PTHR43092:SF2">
    <property type="entry name" value="HERCYNYLCYSTEINE SULFOXIDE LYASE"/>
    <property type="match status" value="1"/>
</dbReference>
<gene>
    <name evidence="3" type="ORF">EJ05DRAFT_473079</name>
</gene>
<name>A0A6A6WIM9_9PEZI</name>
<dbReference type="RefSeq" id="XP_033604600.1">
    <property type="nucleotide sequence ID" value="XM_033743316.1"/>
</dbReference>
<dbReference type="InterPro" id="IPR015421">
    <property type="entry name" value="PyrdxlP-dep_Trfase_major"/>
</dbReference>
<dbReference type="EMBL" id="ML996566">
    <property type="protein sequence ID" value="KAF2762149.1"/>
    <property type="molecule type" value="Genomic_DNA"/>
</dbReference>
<proteinExistence type="predicted"/>
<evidence type="ECO:0000259" key="2">
    <source>
        <dbReference type="Pfam" id="PF00266"/>
    </source>
</evidence>
<keyword evidence="1" id="KW-0663">Pyridoxal phosphate</keyword>
<evidence type="ECO:0000313" key="4">
    <source>
        <dbReference type="Proteomes" id="UP000799437"/>
    </source>
</evidence>
<dbReference type="PANTHER" id="PTHR43092">
    <property type="entry name" value="L-CYSTEINE DESULFHYDRASE"/>
    <property type="match status" value="1"/>
</dbReference>
<dbReference type="GeneID" id="54484370"/>
<dbReference type="GO" id="GO:0016740">
    <property type="term" value="F:transferase activity"/>
    <property type="evidence" value="ECO:0007669"/>
    <property type="project" value="UniProtKB-KW"/>
</dbReference>
<sequence>MTNLGSGNDVAKIQFGHALKKDFLFDEKYINLNHGSFGTHPHPVPTALRSFQEAAEARPDSFIRYDATRLVDESRSALAPLLNAPADTLVFVPNSTTGVNTVLRNLVYDEGDVIIYFATIYGSCEKTVQYVWDTTLAESRKIDYVYPVEDEWLVEEFERTVESVKAEGKTPKLCIFDTVVSLPGVRMPFELLAAKCRKLGVLSCIDGAHGVGHIELDMTALDPDFFVSNCHKWLYTPRGCAVFYVPMRNQHLIRSTLPTSHGYIPKPKAGASPISNPLPTSTNTPFVNAFNFVGTIDTSPYLCVPAALTYRRSLGGESAIRNYCQTLALEGGRHVAHVLGTHILDNSTHSLSRCCMVNILLPLSPQHIFCAAREKGNVQSEGDIMAMTRNWIEKVMMADYGTFMPVMLYGNKLWCRLSAQVYLEMKDFEFAAEVLRSICDRTANGESLQE</sequence>
<dbReference type="Pfam" id="PF00266">
    <property type="entry name" value="Aminotran_5"/>
    <property type="match status" value="1"/>
</dbReference>
<dbReference type="InterPro" id="IPR015424">
    <property type="entry name" value="PyrdxlP-dep_Trfase"/>
</dbReference>
<organism evidence="3 4">
    <name type="scientific">Pseudovirgaria hyperparasitica</name>
    <dbReference type="NCBI Taxonomy" id="470096"/>
    <lineage>
        <taxon>Eukaryota</taxon>
        <taxon>Fungi</taxon>
        <taxon>Dikarya</taxon>
        <taxon>Ascomycota</taxon>
        <taxon>Pezizomycotina</taxon>
        <taxon>Dothideomycetes</taxon>
        <taxon>Dothideomycetes incertae sedis</taxon>
        <taxon>Acrospermales</taxon>
        <taxon>Acrospermaceae</taxon>
        <taxon>Pseudovirgaria</taxon>
    </lineage>
</organism>
<keyword evidence="4" id="KW-1185">Reference proteome</keyword>
<keyword evidence="3" id="KW-0808">Transferase</keyword>
<dbReference type="InterPro" id="IPR000192">
    <property type="entry name" value="Aminotrans_V_dom"/>
</dbReference>
<feature type="domain" description="Aminotransferase class V" evidence="2">
    <location>
        <begin position="58"/>
        <end position="255"/>
    </location>
</feature>
<protein>
    <submittedName>
        <fullName evidence="3">PLP-dependent transferase</fullName>
    </submittedName>
</protein>
<dbReference type="Proteomes" id="UP000799437">
    <property type="component" value="Unassembled WGS sequence"/>
</dbReference>
<accession>A0A6A6WIM9</accession>